<feature type="compositionally biased region" description="Low complexity" evidence="1">
    <location>
        <begin position="335"/>
        <end position="347"/>
    </location>
</feature>
<dbReference type="RefSeq" id="WP_240488691.1">
    <property type="nucleotide sequence ID" value="NZ_CP012333.1"/>
</dbReference>
<feature type="domain" description="Metallo-beta-lactamase" evidence="2">
    <location>
        <begin position="84"/>
        <end position="277"/>
    </location>
</feature>
<name>A0A0K1Q5N3_9BACT</name>
<dbReference type="PANTHER" id="PTHR15032:SF36">
    <property type="entry name" value="METALLO-BETA-LACTAMASE DOMAIN-CONTAINING PROTEIN"/>
    <property type="match status" value="1"/>
</dbReference>
<accession>A0A0K1Q5N3</accession>
<dbReference type="GO" id="GO:0005737">
    <property type="term" value="C:cytoplasm"/>
    <property type="evidence" value="ECO:0007669"/>
    <property type="project" value="TreeGrafter"/>
</dbReference>
<dbReference type="InterPro" id="IPR001279">
    <property type="entry name" value="Metallo-B-lactamas"/>
</dbReference>
<dbReference type="SUPFAM" id="SSF56281">
    <property type="entry name" value="Metallo-hydrolase/oxidoreductase"/>
    <property type="match status" value="1"/>
</dbReference>
<dbReference type="EMBL" id="CP012333">
    <property type="protein sequence ID" value="AKV01048.1"/>
    <property type="molecule type" value="Genomic_DNA"/>
</dbReference>
<dbReference type="KEGG" id="llu:AKJ09_07711"/>
<dbReference type="AlphaFoldDB" id="A0A0K1Q5N3"/>
<dbReference type="Pfam" id="PF12706">
    <property type="entry name" value="Lactamase_B_2"/>
    <property type="match status" value="1"/>
</dbReference>
<keyword evidence="4" id="KW-1185">Reference proteome</keyword>
<gene>
    <name evidence="3" type="ORF">AKJ09_07711</name>
</gene>
<sequence>MNRSRFGSGIGSRVHALALFYVACALAFGGSGCMYWRAVGSATGSLFESPRKVEKVADPKRKDARLAVLWIGHSTALIQIDDKYILTDPVFTSTVGQLSKRVVEPGLDPKALPPLDAVLISHMHFDHLSLGSLDMIDKKVRQLLMPQGGLTYLTDFAFNALELRTWQPWEKDGLRITAVPVDHVGYRYGIDEAWMKHSFTGYVIQYHGITVYFGGDSGYDIRDFVTTRERFPAIDLALLPIAPIEPREFLREYHMDPAEALQAFFDLGARWMVPIHYDTFINSVDKPGDALRLLGEAEKKVGLGARKVVPLRVGEQHVFMKQGEEHHDLPPDEVAPPAHAPSSAPKPAETPREKEPASNIPDEDRLD</sequence>
<evidence type="ECO:0000256" key="1">
    <source>
        <dbReference type="SAM" id="MobiDB-lite"/>
    </source>
</evidence>
<organism evidence="3 4">
    <name type="scientific">Labilithrix luteola</name>
    <dbReference type="NCBI Taxonomy" id="1391654"/>
    <lineage>
        <taxon>Bacteria</taxon>
        <taxon>Pseudomonadati</taxon>
        <taxon>Myxococcota</taxon>
        <taxon>Polyangia</taxon>
        <taxon>Polyangiales</taxon>
        <taxon>Labilitrichaceae</taxon>
        <taxon>Labilithrix</taxon>
    </lineage>
</organism>
<reference evidence="3 4" key="1">
    <citation type="submission" date="2015-08" db="EMBL/GenBank/DDBJ databases">
        <authorList>
            <person name="Babu N.S."/>
            <person name="Beckwith C.J."/>
            <person name="Beseler K.G."/>
            <person name="Brison A."/>
            <person name="Carone J.V."/>
            <person name="Caskin T.P."/>
            <person name="Diamond M."/>
            <person name="Durham M.E."/>
            <person name="Foxe J.M."/>
            <person name="Go M."/>
            <person name="Henderson B.A."/>
            <person name="Jones I.B."/>
            <person name="McGettigan J.A."/>
            <person name="Micheletti S.J."/>
            <person name="Nasrallah M.E."/>
            <person name="Ortiz D."/>
            <person name="Piller C.R."/>
            <person name="Privatt S.R."/>
            <person name="Schneider S.L."/>
            <person name="Sharp S."/>
            <person name="Smith T.C."/>
            <person name="Stanton J.D."/>
            <person name="Ullery H.E."/>
            <person name="Wilson R.J."/>
            <person name="Serrano M.G."/>
            <person name="Buck G."/>
            <person name="Lee V."/>
            <person name="Wang Y."/>
            <person name="Carvalho R."/>
            <person name="Voegtly L."/>
            <person name="Shi R."/>
            <person name="Duckworth R."/>
            <person name="Johnson A."/>
            <person name="Loviza R."/>
            <person name="Walstead R."/>
            <person name="Shah Z."/>
            <person name="Kiflezghi M."/>
            <person name="Wade K."/>
            <person name="Ball S.L."/>
            <person name="Bradley K.W."/>
            <person name="Asai D.J."/>
            <person name="Bowman C.A."/>
            <person name="Russell D.A."/>
            <person name="Pope W.H."/>
            <person name="Jacobs-Sera D."/>
            <person name="Hendrix R.W."/>
            <person name="Hatfull G.F."/>
        </authorList>
    </citation>
    <scope>NUCLEOTIDE SEQUENCE [LARGE SCALE GENOMIC DNA]</scope>
    <source>
        <strain evidence="3 4">DSM 27648</strain>
    </source>
</reference>
<dbReference type="PANTHER" id="PTHR15032">
    <property type="entry name" value="N-ACYL-PHOSPHATIDYLETHANOLAMINE-HYDROLYZING PHOSPHOLIPASE D"/>
    <property type="match status" value="1"/>
</dbReference>
<dbReference type="Gene3D" id="3.60.15.10">
    <property type="entry name" value="Ribonuclease Z/Hydroxyacylglutathione hydrolase-like"/>
    <property type="match status" value="1"/>
</dbReference>
<dbReference type="Proteomes" id="UP000064967">
    <property type="component" value="Chromosome"/>
</dbReference>
<dbReference type="PROSITE" id="PS51257">
    <property type="entry name" value="PROKAR_LIPOPROTEIN"/>
    <property type="match status" value="1"/>
</dbReference>
<dbReference type="InterPro" id="IPR036866">
    <property type="entry name" value="RibonucZ/Hydroxyglut_hydro"/>
</dbReference>
<evidence type="ECO:0000313" key="4">
    <source>
        <dbReference type="Proteomes" id="UP000064967"/>
    </source>
</evidence>
<protein>
    <submittedName>
        <fullName evidence="3">Putative outer membrane protein</fullName>
    </submittedName>
</protein>
<evidence type="ECO:0000259" key="2">
    <source>
        <dbReference type="Pfam" id="PF12706"/>
    </source>
</evidence>
<dbReference type="STRING" id="1391654.AKJ09_07711"/>
<evidence type="ECO:0000313" key="3">
    <source>
        <dbReference type="EMBL" id="AKV01048.1"/>
    </source>
</evidence>
<proteinExistence type="predicted"/>
<feature type="region of interest" description="Disordered" evidence="1">
    <location>
        <begin position="323"/>
        <end position="367"/>
    </location>
</feature>